<dbReference type="OrthoDB" id="4205424at2759"/>
<gene>
    <name evidence="3" type="ORF">K469DRAFT_581364</name>
</gene>
<reference evidence="3" key="1">
    <citation type="journal article" date="2020" name="Stud. Mycol.">
        <title>101 Dothideomycetes genomes: a test case for predicting lifestyles and emergence of pathogens.</title>
        <authorList>
            <person name="Haridas S."/>
            <person name="Albert R."/>
            <person name="Binder M."/>
            <person name="Bloem J."/>
            <person name="Labutti K."/>
            <person name="Salamov A."/>
            <person name="Andreopoulos B."/>
            <person name="Baker S."/>
            <person name="Barry K."/>
            <person name="Bills G."/>
            <person name="Bluhm B."/>
            <person name="Cannon C."/>
            <person name="Castanera R."/>
            <person name="Culley D."/>
            <person name="Daum C."/>
            <person name="Ezra D."/>
            <person name="Gonzalez J."/>
            <person name="Henrissat B."/>
            <person name="Kuo A."/>
            <person name="Liang C."/>
            <person name="Lipzen A."/>
            <person name="Lutzoni F."/>
            <person name="Magnuson J."/>
            <person name="Mondo S."/>
            <person name="Nolan M."/>
            <person name="Ohm R."/>
            <person name="Pangilinan J."/>
            <person name="Park H.-J."/>
            <person name="Ramirez L."/>
            <person name="Alfaro M."/>
            <person name="Sun H."/>
            <person name="Tritt A."/>
            <person name="Yoshinaga Y."/>
            <person name="Zwiers L.-H."/>
            <person name="Turgeon B."/>
            <person name="Goodwin S."/>
            <person name="Spatafora J."/>
            <person name="Crous P."/>
            <person name="Grigoriev I."/>
        </authorList>
    </citation>
    <scope>NUCLEOTIDE SEQUENCE</scope>
    <source>
        <strain evidence="3">CBS 207.26</strain>
    </source>
</reference>
<evidence type="ECO:0000256" key="1">
    <source>
        <dbReference type="SAM" id="MobiDB-lite"/>
    </source>
</evidence>
<sequence>MAGIWSGNIVLPDGNAIKEITLASHNVASSPAIPNSIFRYLSTVDTARIPLYLAAGPSLDVWTTSEDTEQWFYSVLSKATNQADAPEDASRQEWWRRTRSQSPIGVLVQVVEQRMEAKLPRITDILFYGTIAAPTNPGLPTPPTSSPAFPHLAPNDIPELRVHALPLSSDLLHASRFPDFPNLSPPADAHEFVVNNEFQFIPSPLVFGAAASGSSKRKRDIFDEATQLRRKAGKRGGEGVAAAAAKAGEMKPALTHRKSLSVDTKAEPLSDTRPGSANGAPSRPPSRLHSRSPSISFDARPLSRKGLIDGPGKRSSLSQVATVPLQPEEPTIETRNKESLTRVVMAAMRMYGLQQRKKSRRGSVAPSVDLNEHISDERAAEESAKDEEYKLIYHQTFKGAVLALRKHISTKPLHSQPDRLRDVVEKLLAIFCNDPLTEPLLSEEPANLLSTPGSQKVLGGPGSTHSQASSFDVARGVVGSAKKIIDEQQIQINSPCMKRKER</sequence>
<evidence type="ECO:0000313" key="3">
    <source>
        <dbReference type="EMBL" id="KAF2183935.1"/>
    </source>
</evidence>
<dbReference type="InterPro" id="IPR041260">
    <property type="entry name" value="Sld7_C"/>
</dbReference>
<dbReference type="AlphaFoldDB" id="A0A6A6DYT7"/>
<accession>A0A6A6DYT7</accession>
<keyword evidence="4" id="KW-1185">Reference proteome</keyword>
<dbReference type="Pfam" id="PF18596">
    <property type="entry name" value="Sld7_C"/>
    <property type="match status" value="1"/>
</dbReference>
<name>A0A6A6DYT7_9PEZI</name>
<protein>
    <recommendedName>
        <fullName evidence="2">Sld7 C-terminal domain-containing protein</fullName>
    </recommendedName>
</protein>
<feature type="compositionally biased region" description="Low complexity" evidence="1">
    <location>
        <begin position="285"/>
        <end position="296"/>
    </location>
</feature>
<feature type="domain" description="Sld7 C-terminal" evidence="2">
    <location>
        <begin position="333"/>
        <end position="432"/>
    </location>
</feature>
<feature type="region of interest" description="Disordered" evidence="1">
    <location>
        <begin position="446"/>
        <end position="469"/>
    </location>
</feature>
<dbReference type="Proteomes" id="UP000800200">
    <property type="component" value="Unassembled WGS sequence"/>
</dbReference>
<feature type="region of interest" description="Disordered" evidence="1">
    <location>
        <begin position="229"/>
        <end position="337"/>
    </location>
</feature>
<proteinExistence type="predicted"/>
<evidence type="ECO:0000313" key="4">
    <source>
        <dbReference type="Proteomes" id="UP000800200"/>
    </source>
</evidence>
<dbReference type="EMBL" id="ML994640">
    <property type="protein sequence ID" value="KAF2183935.1"/>
    <property type="molecule type" value="Genomic_DNA"/>
</dbReference>
<evidence type="ECO:0000259" key="2">
    <source>
        <dbReference type="Pfam" id="PF18596"/>
    </source>
</evidence>
<organism evidence="3 4">
    <name type="scientific">Zopfia rhizophila CBS 207.26</name>
    <dbReference type="NCBI Taxonomy" id="1314779"/>
    <lineage>
        <taxon>Eukaryota</taxon>
        <taxon>Fungi</taxon>
        <taxon>Dikarya</taxon>
        <taxon>Ascomycota</taxon>
        <taxon>Pezizomycotina</taxon>
        <taxon>Dothideomycetes</taxon>
        <taxon>Dothideomycetes incertae sedis</taxon>
        <taxon>Zopfiaceae</taxon>
        <taxon>Zopfia</taxon>
    </lineage>
</organism>